<evidence type="ECO:0000313" key="1">
    <source>
        <dbReference type="EMBL" id="SVD86862.1"/>
    </source>
</evidence>
<protein>
    <submittedName>
        <fullName evidence="1">Uncharacterized protein</fullName>
    </submittedName>
</protein>
<feature type="non-terminal residue" evidence="1">
    <location>
        <position position="39"/>
    </location>
</feature>
<gene>
    <name evidence="1" type="ORF">METZ01_LOCUS439716</name>
</gene>
<proteinExistence type="predicted"/>
<name>A0A382YUC2_9ZZZZ</name>
<accession>A0A382YUC2</accession>
<sequence>MFEWANEKDNTLVCISSQRPTGRHNSLHWLGKHGLGFSE</sequence>
<organism evidence="1">
    <name type="scientific">marine metagenome</name>
    <dbReference type="NCBI Taxonomy" id="408172"/>
    <lineage>
        <taxon>unclassified sequences</taxon>
        <taxon>metagenomes</taxon>
        <taxon>ecological metagenomes</taxon>
    </lineage>
</organism>
<reference evidence="1" key="1">
    <citation type="submission" date="2018-05" db="EMBL/GenBank/DDBJ databases">
        <authorList>
            <person name="Lanie J.A."/>
            <person name="Ng W.-L."/>
            <person name="Kazmierczak K.M."/>
            <person name="Andrzejewski T.M."/>
            <person name="Davidsen T.M."/>
            <person name="Wayne K.J."/>
            <person name="Tettelin H."/>
            <person name="Glass J.I."/>
            <person name="Rusch D."/>
            <person name="Podicherti R."/>
            <person name="Tsui H.-C.T."/>
            <person name="Winkler M.E."/>
        </authorList>
    </citation>
    <scope>NUCLEOTIDE SEQUENCE</scope>
</reference>
<dbReference type="EMBL" id="UINC01178607">
    <property type="protein sequence ID" value="SVD86862.1"/>
    <property type="molecule type" value="Genomic_DNA"/>
</dbReference>
<dbReference type="AlphaFoldDB" id="A0A382YUC2"/>